<dbReference type="EMBL" id="JACMSC010000015">
    <property type="protein sequence ID" value="KAG6486266.1"/>
    <property type="molecule type" value="Genomic_DNA"/>
</dbReference>
<dbReference type="Proteomes" id="UP000734854">
    <property type="component" value="Unassembled WGS sequence"/>
</dbReference>
<dbReference type="GO" id="GO:0140326">
    <property type="term" value="F:ATPase-coupled intramembrane lipid transporter activity"/>
    <property type="evidence" value="ECO:0007669"/>
    <property type="project" value="TreeGrafter"/>
</dbReference>
<dbReference type="GO" id="GO:0045332">
    <property type="term" value="P:phospholipid translocation"/>
    <property type="evidence" value="ECO:0007669"/>
    <property type="project" value="TreeGrafter"/>
</dbReference>
<evidence type="ECO:0000256" key="4">
    <source>
        <dbReference type="ARBA" id="ARBA00022842"/>
    </source>
</evidence>
<dbReference type="InterPro" id="IPR001757">
    <property type="entry name" value="P_typ_ATPase"/>
</dbReference>
<evidence type="ECO:0000256" key="6">
    <source>
        <dbReference type="ARBA" id="ARBA00023136"/>
    </source>
</evidence>
<dbReference type="InterPro" id="IPR023298">
    <property type="entry name" value="ATPase_P-typ_TM_dom_sf"/>
</dbReference>
<dbReference type="Gene3D" id="2.70.150.10">
    <property type="entry name" value="Calcium-transporting ATPase, cytoplasmic transduction domain A"/>
    <property type="match status" value="1"/>
</dbReference>
<dbReference type="SUPFAM" id="SSF56784">
    <property type="entry name" value="HAD-like"/>
    <property type="match status" value="1"/>
</dbReference>
<evidence type="ECO:0000256" key="3">
    <source>
        <dbReference type="ARBA" id="ARBA00022723"/>
    </source>
</evidence>
<proteinExistence type="predicted"/>
<evidence type="ECO:0000313" key="8">
    <source>
        <dbReference type="EMBL" id="KAG6486266.1"/>
    </source>
</evidence>
<evidence type="ECO:0000259" key="7">
    <source>
        <dbReference type="Pfam" id="PF16212"/>
    </source>
</evidence>
<feature type="domain" description="P-type ATPase C-terminal" evidence="7">
    <location>
        <begin position="257"/>
        <end position="329"/>
    </location>
</feature>
<evidence type="ECO:0000313" key="9">
    <source>
        <dbReference type="Proteomes" id="UP000734854"/>
    </source>
</evidence>
<keyword evidence="6" id="KW-0472">Membrane</keyword>
<keyword evidence="4" id="KW-0460">Magnesium</keyword>
<comment type="caution">
    <text evidence="8">The sequence shown here is derived from an EMBL/GenBank/DDBJ whole genome shotgun (WGS) entry which is preliminary data.</text>
</comment>
<evidence type="ECO:0000256" key="5">
    <source>
        <dbReference type="ARBA" id="ARBA00022989"/>
    </source>
</evidence>
<dbReference type="GO" id="GO:0046872">
    <property type="term" value="F:metal ion binding"/>
    <property type="evidence" value="ECO:0007669"/>
    <property type="project" value="UniProtKB-KW"/>
</dbReference>
<reference evidence="8 9" key="1">
    <citation type="submission" date="2020-08" db="EMBL/GenBank/DDBJ databases">
        <title>Plant Genome Project.</title>
        <authorList>
            <person name="Zhang R.-G."/>
        </authorList>
    </citation>
    <scope>NUCLEOTIDE SEQUENCE [LARGE SCALE GENOMIC DNA]</scope>
    <source>
        <tissue evidence="8">Rhizome</tissue>
    </source>
</reference>
<dbReference type="GO" id="GO:0016887">
    <property type="term" value="F:ATP hydrolysis activity"/>
    <property type="evidence" value="ECO:0007669"/>
    <property type="project" value="InterPro"/>
</dbReference>
<evidence type="ECO:0000256" key="1">
    <source>
        <dbReference type="ARBA" id="ARBA00004141"/>
    </source>
</evidence>
<dbReference type="InterPro" id="IPR032630">
    <property type="entry name" value="P_typ_ATPase_c"/>
</dbReference>
<keyword evidence="3" id="KW-0479">Metal-binding</keyword>
<dbReference type="InterPro" id="IPR023214">
    <property type="entry name" value="HAD_sf"/>
</dbReference>
<accession>A0A8J5FV69</accession>
<keyword evidence="5" id="KW-1133">Transmembrane helix</keyword>
<dbReference type="Pfam" id="PF00702">
    <property type="entry name" value="Hydrolase"/>
    <property type="match status" value="1"/>
</dbReference>
<dbReference type="GO" id="GO:0005524">
    <property type="term" value="F:ATP binding"/>
    <property type="evidence" value="ECO:0007669"/>
    <property type="project" value="InterPro"/>
</dbReference>
<keyword evidence="9" id="KW-1185">Reference proteome</keyword>
<comment type="subcellular location">
    <subcellularLocation>
        <location evidence="1">Membrane</location>
        <topology evidence="1">Multi-pass membrane protein</topology>
    </subcellularLocation>
</comment>
<name>A0A8J5FV69_ZINOF</name>
<gene>
    <name evidence="8" type="ORF">ZIOFF_054836</name>
</gene>
<dbReference type="SUPFAM" id="SSF81665">
    <property type="entry name" value="Calcium ATPase, transmembrane domain M"/>
    <property type="match status" value="1"/>
</dbReference>
<dbReference type="PRINTS" id="PR00119">
    <property type="entry name" value="CATATPASE"/>
</dbReference>
<dbReference type="PANTHER" id="PTHR24092">
    <property type="entry name" value="PROBABLE PHOSPHOLIPID-TRANSPORTING ATPASE"/>
    <property type="match status" value="1"/>
</dbReference>
<dbReference type="PANTHER" id="PTHR24092:SF150">
    <property type="entry name" value="PHOSPHOLIPID-TRANSPORTING ATPASE"/>
    <property type="match status" value="1"/>
</dbReference>
<dbReference type="AlphaFoldDB" id="A0A8J5FV69"/>
<keyword evidence="2" id="KW-0812">Transmembrane</keyword>
<protein>
    <recommendedName>
        <fullName evidence="7">P-type ATPase C-terminal domain-containing protein</fullName>
    </recommendedName>
</protein>
<organism evidence="8 9">
    <name type="scientific">Zingiber officinale</name>
    <name type="common">Ginger</name>
    <name type="synonym">Amomum zingiber</name>
    <dbReference type="NCBI Taxonomy" id="94328"/>
    <lineage>
        <taxon>Eukaryota</taxon>
        <taxon>Viridiplantae</taxon>
        <taxon>Streptophyta</taxon>
        <taxon>Embryophyta</taxon>
        <taxon>Tracheophyta</taxon>
        <taxon>Spermatophyta</taxon>
        <taxon>Magnoliopsida</taxon>
        <taxon>Liliopsida</taxon>
        <taxon>Zingiberales</taxon>
        <taxon>Zingiberaceae</taxon>
        <taxon>Zingiber</taxon>
    </lineage>
</organism>
<dbReference type="InterPro" id="IPR036412">
    <property type="entry name" value="HAD-like_sf"/>
</dbReference>
<dbReference type="GO" id="GO:0005886">
    <property type="term" value="C:plasma membrane"/>
    <property type="evidence" value="ECO:0007669"/>
    <property type="project" value="TreeGrafter"/>
</dbReference>
<dbReference type="NCBIfam" id="TIGR01494">
    <property type="entry name" value="ATPase_P-type"/>
    <property type="match status" value="1"/>
</dbReference>
<dbReference type="Gene3D" id="3.40.50.1000">
    <property type="entry name" value="HAD superfamily/HAD-like"/>
    <property type="match status" value="2"/>
</dbReference>
<sequence>MNGSAGCPMAFVVGLSMAKEALEDWNRLIQDMKVNSLRSVSIEEKDGLATNIGKSYDHGICYVETMNLDGETNLKVKRSWEVTLPLHGDVAFSDFTGTIRCEDPNPSLYTFVGNFEYGKKVYALDPSNVLLRGSKLRNTTLVYGVVIFTGDDSKVPQCIDTLAQAGLKIWVLTGDKMETAINIGFACSLLRQGMKQICLSVDSSKILSLDPKKVTRLVKEGTGKTTLAIGDGANDLGMIQEADIDVGISGVEGMQAVMASDFAISQFCFLERLLVIHGHWCYMRIAQMICYFYKNIAFGLTIFYFEAYTGVSGQSVFDDWYMLLFNVILRTVSNS</sequence>
<dbReference type="Pfam" id="PF16212">
    <property type="entry name" value="PhoLip_ATPase_C"/>
    <property type="match status" value="1"/>
</dbReference>
<evidence type="ECO:0000256" key="2">
    <source>
        <dbReference type="ARBA" id="ARBA00022692"/>
    </source>
</evidence>